<sequence length="78" mass="8259">MDLDFHKATSLPEASNPAASYTNFVIVNGLMFVSGKGPSGSPKGKLGSTYTTQEGYEFARQTGNKVINIKGELIIGCC</sequence>
<accession>A0ABQ1FV08</accession>
<comment type="caution">
    <text evidence="1">The sequence shown here is derived from an EMBL/GenBank/DDBJ whole genome shotgun (WGS) entry which is preliminary data.</text>
</comment>
<organism evidence="1 2">
    <name type="scientific">Paenibacillus physcomitrellae</name>
    <dbReference type="NCBI Taxonomy" id="1619311"/>
    <lineage>
        <taxon>Bacteria</taxon>
        <taxon>Bacillati</taxon>
        <taxon>Bacillota</taxon>
        <taxon>Bacilli</taxon>
        <taxon>Bacillales</taxon>
        <taxon>Paenibacillaceae</taxon>
        <taxon>Paenibacillus</taxon>
    </lineage>
</organism>
<evidence type="ECO:0000313" key="2">
    <source>
        <dbReference type="Proteomes" id="UP000609323"/>
    </source>
</evidence>
<dbReference type="Proteomes" id="UP000609323">
    <property type="component" value="Unassembled WGS sequence"/>
</dbReference>
<dbReference type="InterPro" id="IPR035959">
    <property type="entry name" value="RutC-like_sf"/>
</dbReference>
<gene>
    <name evidence="1" type="ORF">GCM10010917_15890</name>
</gene>
<dbReference type="RefSeq" id="WP_174704753.1">
    <property type="nucleotide sequence ID" value="NZ_CP022584.1"/>
</dbReference>
<protein>
    <submittedName>
        <fullName evidence="1">Uncharacterized protein</fullName>
    </submittedName>
</protein>
<name>A0ABQ1FV08_9BACL</name>
<reference evidence="2" key="1">
    <citation type="journal article" date="2019" name="Int. J. Syst. Evol. Microbiol.">
        <title>The Global Catalogue of Microorganisms (GCM) 10K type strain sequencing project: providing services to taxonomists for standard genome sequencing and annotation.</title>
        <authorList>
            <consortium name="The Broad Institute Genomics Platform"/>
            <consortium name="The Broad Institute Genome Sequencing Center for Infectious Disease"/>
            <person name="Wu L."/>
            <person name="Ma J."/>
        </authorList>
    </citation>
    <scope>NUCLEOTIDE SEQUENCE [LARGE SCALE GENOMIC DNA]</scope>
    <source>
        <strain evidence="2">CGMCC 1.15044</strain>
    </source>
</reference>
<proteinExistence type="predicted"/>
<keyword evidence="2" id="KW-1185">Reference proteome</keyword>
<dbReference type="EMBL" id="BMHF01000004">
    <property type="protein sequence ID" value="GGA31597.1"/>
    <property type="molecule type" value="Genomic_DNA"/>
</dbReference>
<evidence type="ECO:0000313" key="1">
    <source>
        <dbReference type="EMBL" id="GGA31597.1"/>
    </source>
</evidence>
<dbReference type="Gene3D" id="3.30.1330.40">
    <property type="entry name" value="RutC-like"/>
    <property type="match status" value="1"/>
</dbReference>
<dbReference type="SUPFAM" id="SSF55298">
    <property type="entry name" value="YjgF-like"/>
    <property type="match status" value="1"/>
</dbReference>